<evidence type="ECO:0000256" key="1">
    <source>
        <dbReference type="ARBA" id="ARBA00004141"/>
    </source>
</evidence>
<organism evidence="14 15">
    <name type="scientific">Plectus sambesii</name>
    <dbReference type="NCBI Taxonomy" id="2011161"/>
    <lineage>
        <taxon>Eukaryota</taxon>
        <taxon>Metazoa</taxon>
        <taxon>Ecdysozoa</taxon>
        <taxon>Nematoda</taxon>
        <taxon>Chromadorea</taxon>
        <taxon>Plectida</taxon>
        <taxon>Plectina</taxon>
        <taxon>Plectoidea</taxon>
        <taxon>Plectidae</taxon>
        <taxon>Plectus</taxon>
    </lineage>
</organism>
<dbReference type="PROSITE" id="PS00236">
    <property type="entry name" value="NEUROTR_ION_CHANNEL"/>
    <property type="match status" value="1"/>
</dbReference>
<evidence type="ECO:0000256" key="8">
    <source>
        <dbReference type="ARBA" id="ARBA00023065"/>
    </source>
</evidence>
<dbReference type="Gene3D" id="2.70.170.10">
    <property type="entry name" value="Neurotransmitter-gated ion-channel ligand-binding domain"/>
    <property type="match status" value="1"/>
</dbReference>
<evidence type="ECO:0000256" key="4">
    <source>
        <dbReference type="ARBA" id="ARBA00022475"/>
    </source>
</evidence>
<feature type="transmembrane region" description="Helical" evidence="11">
    <location>
        <begin position="285"/>
        <end position="308"/>
    </location>
</feature>
<dbReference type="Pfam" id="PF02931">
    <property type="entry name" value="Neur_chan_LBD"/>
    <property type="match status" value="1"/>
</dbReference>
<dbReference type="Proteomes" id="UP000887566">
    <property type="component" value="Unplaced"/>
</dbReference>
<dbReference type="CDD" id="cd18987">
    <property type="entry name" value="LGIC_ECD_anion"/>
    <property type="match status" value="1"/>
</dbReference>
<feature type="domain" description="Neurotransmitter-gated ion-channel ligand-binding" evidence="12">
    <location>
        <begin position="147"/>
        <end position="250"/>
    </location>
</feature>
<evidence type="ECO:0000256" key="3">
    <source>
        <dbReference type="ARBA" id="ARBA00022448"/>
    </source>
</evidence>
<evidence type="ECO:0000256" key="11">
    <source>
        <dbReference type="RuleBase" id="RU000687"/>
    </source>
</evidence>
<dbReference type="GO" id="GO:0005886">
    <property type="term" value="C:plasma membrane"/>
    <property type="evidence" value="ECO:0007669"/>
    <property type="project" value="UniProtKB-SubCell"/>
</dbReference>
<dbReference type="InterPro" id="IPR006202">
    <property type="entry name" value="Neur_chan_lig-bd"/>
</dbReference>
<sequence>MQLVDVLAVLLLGATAVRSFPFQSSRSHANNDLEPNFLRLRRTSKEQEPLCMAPVIRAYCDRRGEPDNDDQLKCRMKHCESCLNAEEGILFEVDAAAPYCRRLTSCACYLNDSDQPQLRTEERRQCRALMREISVLVRGKSVASSVKDELWLPDLYFANAKSAQFHTVTVPNFNMFIDQDGTVAYSTRVTLNVACNLNLMNYPLDHQLCLIKIISYAYIMTEMNVTWFSRDPIRYNPEIGLPEFAITDISHGYCDGTFDYTITEQKHRRAPFSCLLGNIRLKRSIGYHLVQSYIPTGLIVVISWVSFWIDRRAVPARVSLSFTTLLTMSTLGNGLRYALPPVSYAKAIDYWFGACMMFVFGALLEFAIVNSYMRRANKFDYLAQNMKWSKRYSGRGHDDMGDSPIPTLMTEVFSCPTTPEKKHFKQVKRELGRLGYDHLIHQAFRYSRKALMVDKRCRVVFPLAFITFNSLYWGYYLWMVEKYL</sequence>
<dbReference type="GO" id="GO:0004888">
    <property type="term" value="F:transmembrane signaling receptor activity"/>
    <property type="evidence" value="ECO:0007669"/>
    <property type="project" value="InterPro"/>
</dbReference>
<accession>A0A914WGX4</accession>
<protein>
    <submittedName>
        <fullName evidence="15">Uncharacterized protein</fullName>
    </submittedName>
</protein>
<evidence type="ECO:0000256" key="5">
    <source>
        <dbReference type="ARBA" id="ARBA00022692"/>
    </source>
</evidence>
<feature type="transmembrane region" description="Helical" evidence="11">
    <location>
        <begin position="459"/>
        <end position="478"/>
    </location>
</feature>
<dbReference type="PRINTS" id="PR00252">
    <property type="entry name" value="NRIONCHANNEL"/>
</dbReference>
<dbReference type="GO" id="GO:0005230">
    <property type="term" value="F:extracellular ligand-gated monoatomic ion channel activity"/>
    <property type="evidence" value="ECO:0007669"/>
    <property type="project" value="InterPro"/>
</dbReference>
<dbReference type="Gene3D" id="1.20.58.390">
    <property type="entry name" value="Neurotransmitter-gated ion-channel transmembrane domain"/>
    <property type="match status" value="1"/>
</dbReference>
<feature type="transmembrane region" description="Helical" evidence="11">
    <location>
        <begin position="320"/>
        <end position="338"/>
    </location>
</feature>
<dbReference type="InterPro" id="IPR006029">
    <property type="entry name" value="Neurotrans-gated_channel_TM"/>
</dbReference>
<keyword evidence="10 11" id="KW-0407">Ion channel</keyword>
<evidence type="ECO:0000259" key="12">
    <source>
        <dbReference type="Pfam" id="PF02931"/>
    </source>
</evidence>
<dbReference type="InterPro" id="IPR006201">
    <property type="entry name" value="Neur_channel"/>
</dbReference>
<evidence type="ECO:0000256" key="7">
    <source>
        <dbReference type="ARBA" id="ARBA00022989"/>
    </source>
</evidence>
<dbReference type="Pfam" id="PF02932">
    <property type="entry name" value="Neur_chan_memb"/>
    <property type="match status" value="1"/>
</dbReference>
<dbReference type="InterPro" id="IPR018000">
    <property type="entry name" value="Neurotransmitter_ion_chnl_CS"/>
</dbReference>
<keyword evidence="4" id="KW-1003">Cell membrane</keyword>
<feature type="transmembrane region" description="Helical" evidence="11">
    <location>
        <begin position="350"/>
        <end position="369"/>
    </location>
</feature>
<dbReference type="PRINTS" id="PR00253">
    <property type="entry name" value="GABAARECEPTR"/>
</dbReference>
<name>A0A914WGX4_9BILA</name>
<dbReference type="SUPFAM" id="SSF63712">
    <property type="entry name" value="Nicotinic receptor ligand binding domain-like"/>
    <property type="match status" value="1"/>
</dbReference>
<evidence type="ECO:0000256" key="9">
    <source>
        <dbReference type="ARBA" id="ARBA00023136"/>
    </source>
</evidence>
<keyword evidence="7 11" id="KW-1133">Transmembrane helix</keyword>
<evidence type="ECO:0000259" key="13">
    <source>
        <dbReference type="Pfam" id="PF02932"/>
    </source>
</evidence>
<keyword evidence="8 11" id="KW-0406">Ion transport</keyword>
<dbReference type="InterPro" id="IPR036719">
    <property type="entry name" value="Neuro-gated_channel_TM_sf"/>
</dbReference>
<evidence type="ECO:0000313" key="15">
    <source>
        <dbReference type="WBParaSite" id="PSAMB.scaffold39size102378.g3541.t1"/>
    </source>
</evidence>
<dbReference type="InterPro" id="IPR006028">
    <property type="entry name" value="GABAA/Glycine_rcpt"/>
</dbReference>
<dbReference type="PANTHER" id="PTHR18945">
    <property type="entry name" value="NEUROTRANSMITTER GATED ION CHANNEL"/>
    <property type="match status" value="1"/>
</dbReference>
<evidence type="ECO:0000256" key="2">
    <source>
        <dbReference type="ARBA" id="ARBA00004236"/>
    </source>
</evidence>
<keyword evidence="6 11" id="KW-0732">Signal</keyword>
<keyword evidence="5 11" id="KW-0812">Transmembrane</keyword>
<evidence type="ECO:0000256" key="10">
    <source>
        <dbReference type="ARBA" id="ARBA00023303"/>
    </source>
</evidence>
<dbReference type="InterPro" id="IPR036734">
    <property type="entry name" value="Neur_chan_lig-bd_sf"/>
</dbReference>
<dbReference type="WBParaSite" id="PSAMB.scaffold39size102378.g3541.t1">
    <property type="protein sequence ID" value="PSAMB.scaffold39size102378.g3541.t1"/>
    <property type="gene ID" value="PSAMB.scaffold39size102378.g3541"/>
</dbReference>
<evidence type="ECO:0000313" key="14">
    <source>
        <dbReference type="Proteomes" id="UP000887566"/>
    </source>
</evidence>
<feature type="domain" description="Neurotransmitter-gated ion-channel transmembrane" evidence="13">
    <location>
        <begin position="293"/>
        <end position="378"/>
    </location>
</feature>
<keyword evidence="3 11" id="KW-0813">Transport</keyword>
<feature type="chain" id="PRO_5038166105" evidence="11">
    <location>
        <begin position="20"/>
        <end position="484"/>
    </location>
</feature>
<proteinExistence type="inferred from homology"/>
<dbReference type="SUPFAM" id="SSF90112">
    <property type="entry name" value="Neurotransmitter-gated ion-channel transmembrane pore"/>
    <property type="match status" value="1"/>
</dbReference>
<dbReference type="InterPro" id="IPR038050">
    <property type="entry name" value="Neuro_actylchol_rec"/>
</dbReference>
<keyword evidence="14" id="KW-1185">Reference proteome</keyword>
<dbReference type="CDD" id="cd19049">
    <property type="entry name" value="LGIC_TM_anion"/>
    <property type="match status" value="1"/>
</dbReference>
<feature type="signal peptide" evidence="11">
    <location>
        <begin position="1"/>
        <end position="19"/>
    </location>
</feature>
<keyword evidence="9 11" id="KW-0472">Membrane</keyword>
<reference evidence="15" key="1">
    <citation type="submission" date="2022-11" db="UniProtKB">
        <authorList>
            <consortium name="WormBaseParasite"/>
        </authorList>
    </citation>
    <scope>IDENTIFICATION</scope>
</reference>
<dbReference type="AlphaFoldDB" id="A0A914WGX4"/>
<comment type="subcellular location">
    <subcellularLocation>
        <location evidence="2">Cell membrane</location>
    </subcellularLocation>
    <subcellularLocation>
        <location evidence="1">Membrane</location>
        <topology evidence="1">Multi-pass membrane protein</topology>
    </subcellularLocation>
</comment>
<evidence type="ECO:0000256" key="6">
    <source>
        <dbReference type="ARBA" id="ARBA00022729"/>
    </source>
</evidence>
<comment type="similarity">
    <text evidence="11">Belongs to the ligand-gated ion channel (TC 1.A.9) family.</text>
</comment>